<dbReference type="GeneID" id="300181010"/>
<proteinExistence type="predicted"/>
<dbReference type="RefSeq" id="WP_060469401.1">
    <property type="nucleotide sequence ID" value="NZ_AP025515.1"/>
</dbReference>
<comment type="caution">
    <text evidence="1">The sequence shown here is derived from an EMBL/GenBank/DDBJ whole genome shotgun (WGS) entry which is preliminary data.</text>
</comment>
<organism evidence="1 2">
    <name type="scientific">Vibrio toranzoniae</name>
    <dbReference type="NCBI Taxonomy" id="1194427"/>
    <lineage>
        <taxon>Bacteria</taxon>
        <taxon>Pseudomonadati</taxon>
        <taxon>Pseudomonadota</taxon>
        <taxon>Gammaproteobacteria</taxon>
        <taxon>Vibrionales</taxon>
        <taxon>Vibrionaceae</taxon>
        <taxon>Vibrio</taxon>
    </lineage>
</organism>
<evidence type="ECO:0000313" key="2">
    <source>
        <dbReference type="Proteomes" id="UP000057389"/>
    </source>
</evidence>
<protein>
    <submittedName>
        <fullName evidence="1">Uncharacterized protein</fullName>
    </submittedName>
</protein>
<keyword evidence="2" id="KW-1185">Reference proteome</keyword>
<dbReference type="OrthoDB" id="9870805at2"/>
<accession>A0A109D6R8</accession>
<reference evidence="1 2" key="1">
    <citation type="submission" date="2015-11" db="EMBL/GenBank/DDBJ databases">
        <title>Draft WGS of Vibrio toranzoniae.</title>
        <authorList>
            <person name="Lasa A."/>
            <person name="Romalde J.L."/>
        </authorList>
    </citation>
    <scope>NUCLEOTIDE SEQUENCE [LARGE SCALE GENOMIC DNA]</scope>
    <source>
        <strain evidence="1 2">Vb 10.8</strain>
    </source>
</reference>
<dbReference type="AlphaFoldDB" id="A0A109D6R8"/>
<evidence type="ECO:0000313" key="1">
    <source>
        <dbReference type="EMBL" id="KWT99919.1"/>
    </source>
</evidence>
<dbReference type="EMBL" id="LMXU01000032">
    <property type="protein sequence ID" value="KWT99919.1"/>
    <property type="molecule type" value="Genomic_DNA"/>
</dbReference>
<dbReference type="Proteomes" id="UP000057389">
    <property type="component" value="Unassembled WGS sequence"/>
</dbReference>
<gene>
    <name evidence="1" type="ORF">APQ14_16300</name>
</gene>
<name>A0A109D6R8_9VIBR</name>
<sequence length="121" mass="14034">MSKDALNELKEAWESTLDAIFLEPQSVEEIVGNLSENTDKLIMKKEKLNELTFIAGTFKIMAHCDNNEAIAKAELFFQTRSKEWVKDELTKRFTHRLFKEGEFEKLLSQGSIDFKIVHPLK</sequence>